<dbReference type="InterPro" id="IPR012677">
    <property type="entry name" value="Nucleotide-bd_a/b_plait_sf"/>
</dbReference>
<dbReference type="Pfam" id="PF00076">
    <property type="entry name" value="RRM_1"/>
    <property type="match status" value="1"/>
</dbReference>
<evidence type="ECO:0000256" key="1">
    <source>
        <dbReference type="PROSITE-ProRule" id="PRU00176"/>
    </source>
</evidence>
<evidence type="ECO:0000259" key="4">
    <source>
        <dbReference type="PROSITE" id="PS50206"/>
    </source>
</evidence>
<evidence type="ECO:0008006" key="6">
    <source>
        <dbReference type="Google" id="ProtNLM"/>
    </source>
</evidence>
<dbReference type="InterPro" id="IPR040503">
    <property type="entry name" value="TRHO_N"/>
</dbReference>
<proteinExistence type="predicted"/>
<dbReference type="PANTHER" id="PTHR43268:SF7">
    <property type="entry name" value="RHODANESE DOMAIN-CONTAINING PROTEIN"/>
    <property type="match status" value="1"/>
</dbReference>
<dbReference type="InterPro" id="IPR001763">
    <property type="entry name" value="Rhodanese-like_dom"/>
</dbReference>
<name>A0A7S3PYY2_9STRA</name>
<feature type="compositionally biased region" description="Basic residues" evidence="2">
    <location>
        <begin position="9"/>
        <end position="25"/>
    </location>
</feature>
<dbReference type="InterPro" id="IPR022111">
    <property type="entry name" value="Rhodanese_C"/>
</dbReference>
<dbReference type="SMART" id="SM00450">
    <property type="entry name" value="RHOD"/>
    <property type="match status" value="1"/>
</dbReference>
<sequence length="632" mass="72248">MVSDEELKQKKKSKKKEKKMKKKRKHEEITKIEKEKKNISTSTDKDDVSQVTPKSEKKRSKKDKKQKKDKSKKKDKKSKTSKQEKSPKKIEEENDANTTEELNEAKNVKAAPNDDDLKIVGGRIVSFSADVMEPEPASQEHSTTLLLFYQYIEPVLDEDGFQAILEHVQVAGEKHQVTGRMRTSYEGLNCTLTGSYDGVRGWCKDLRDYNNGAYFADTEFKLTDNLPSGQAFPTLHAFKVDELVNYGLSGIKAPSIHMSGEHLEPKDYDKKMKEKDTVIIDVRNHYEASIGRFQPPVNGAQYIDPMMRKSTEFPVWLDKPETKDMLRGKQVLMYCTGGVRCERASALLRTKMENEDDTKALGIKGVFQLQGGIDKYFRDFPEGGSWRGKNYTFDKRFSHAPPALEGMERVVKKKEKEGKEAPEKAGIEVMGKCEACHKPWDMFRGKRRCPTCGVPSLICKECYQLDKDKIKKLDRSVRCDLCVKEGIRSKHQVREKVGREMEAYETKLREIYGFQPTSKKSKPAQRMDAPRKKKSAPNPKKITKLFVKNLCAKEVDQLQLCELIPGITHIEWIMDRKTGNWYGSVFVEVATPEDASIAVGSLHKQKCHGRVLNVSYLEPDPKSIWPHPKLKI</sequence>
<dbReference type="InterPro" id="IPR020936">
    <property type="entry name" value="TrhO"/>
</dbReference>
<evidence type="ECO:0000256" key="2">
    <source>
        <dbReference type="SAM" id="MobiDB-lite"/>
    </source>
</evidence>
<feature type="compositionally biased region" description="Basic and acidic residues" evidence="2">
    <location>
        <begin position="26"/>
        <end position="48"/>
    </location>
</feature>
<dbReference type="SMART" id="SM00360">
    <property type="entry name" value="RRM"/>
    <property type="match status" value="1"/>
</dbReference>
<dbReference type="CDD" id="cd00065">
    <property type="entry name" value="FYVE_like_SF"/>
    <property type="match status" value="1"/>
</dbReference>
<keyword evidence="1" id="KW-0694">RNA-binding</keyword>
<evidence type="ECO:0000313" key="5">
    <source>
        <dbReference type="EMBL" id="CAE0460392.1"/>
    </source>
</evidence>
<dbReference type="InterPro" id="IPR035979">
    <property type="entry name" value="RBD_domain_sf"/>
</dbReference>
<reference evidence="5" key="1">
    <citation type="submission" date="2021-01" db="EMBL/GenBank/DDBJ databases">
        <authorList>
            <person name="Corre E."/>
            <person name="Pelletier E."/>
            <person name="Niang G."/>
            <person name="Scheremetjew M."/>
            <person name="Finn R."/>
            <person name="Kale V."/>
            <person name="Holt S."/>
            <person name="Cochrane G."/>
            <person name="Meng A."/>
            <person name="Brown T."/>
            <person name="Cohen L."/>
        </authorList>
    </citation>
    <scope>NUCLEOTIDE SEQUENCE</scope>
    <source>
        <strain evidence="5">MM31A-1</strain>
    </source>
</reference>
<dbReference type="InterPro" id="IPR036873">
    <property type="entry name" value="Rhodanese-like_dom_sf"/>
</dbReference>
<gene>
    <name evidence="5" type="ORF">CDEB00056_LOCUS5233</name>
</gene>
<dbReference type="InterPro" id="IPR000504">
    <property type="entry name" value="RRM_dom"/>
</dbReference>
<dbReference type="EMBL" id="HBIO01007055">
    <property type="protein sequence ID" value="CAE0460392.1"/>
    <property type="molecule type" value="Transcribed_RNA"/>
</dbReference>
<dbReference type="Pfam" id="PF17773">
    <property type="entry name" value="UPF0176_N"/>
    <property type="match status" value="1"/>
</dbReference>
<dbReference type="Gene3D" id="3.30.70.330">
    <property type="match status" value="1"/>
</dbReference>
<dbReference type="PROSITE" id="PS50102">
    <property type="entry name" value="RRM"/>
    <property type="match status" value="1"/>
</dbReference>
<protein>
    <recommendedName>
        <fullName evidence="6">Rhodanese domain-containing protein</fullName>
    </recommendedName>
</protein>
<feature type="compositionally biased region" description="Basic residues" evidence="2">
    <location>
        <begin position="56"/>
        <end position="80"/>
    </location>
</feature>
<feature type="domain" description="RRM" evidence="3">
    <location>
        <begin position="543"/>
        <end position="619"/>
    </location>
</feature>
<feature type="compositionally biased region" description="Basic and acidic residues" evidence="2">
    <location>
        <begin position="81"/>
        <end position="91"/>
    </location>
</feature>
<dbReference type="SUPFAM" id="SSF52821">
    <property type="entry name" value="Rhodanese/Cell cycle control phosphatase"/>
    <property type="match status" value="1"/>
</dbReference>
<evidence type="ECO:0000259" key="3">
    <source>
        <dbReference type="PROSITE" id="PS50102"/>
    </source>
</evidence>
<organism evidence="5">
    <name type="scientific">Chaetoceros debilis</name>
    <dbReference type="NCBI Taxonomy" id="122233"/>
    <lineage>
        <taxon>Eukaryota</taxon>
        <taxon>Sar</taxon>
        <taxon>Stramenopiles</taxon>
        <taxon>Ochrophyta</taxon>
        <taxon>Bacillariophyta</taxon>
        <taxon>Coscinodiscophyceae</taxon>
        <taxon>Chaetocerotophycidae</taxon>
        <taxon>Chaetocerotales</taxon>
        <taxon>Chaetocerotaceae</taxon>
        <taxon>Chaetoceros</taxon>
    </lineage>
</organism>
<dbReference type="Pfam" id="PF12368">
    <property type="entry name" value="Rhodanese_C"/>
    <property type="match status" value="1"/>
</dbReference>
<dbReference type="PROSITE" id="PS50206">
    <property type="entry name" value="RHODANESE_3"/>
    <property type="match status" value="1"/>
</dbReference>
<dbReference type="AlphaFoldDB" id="A0A7S3PYY2"/>
<feature type="region of interest" description="Disordered" evidence="2">
    <location>
        <begin position="1"/>
        <end position="114"/>
    </location>
</feature>
<dbReference type="Pfam" id="PF00581">
    <property type="entry name" value="Rhodanese"/>
    <property type="match status" value="1"/>
</dbReference>
<dbReference type="GO" id="GO:0003723">
    <property type="term" value="F:RNA binding"/>
    <property type="evidence" value="ECO:0007669"/>
    <property type="project" value="UniProtKB-UniRule"/>
</dbReference>
<feature type="region of interest" description="Disordered" evidence="2">
    <location>
        <begin position="515"/>
        <end position="537"/>
    </location>
</feature>
<accession>A0A7S3PYY2</accession>
<dbReference type="Gene3D" id="3.30.70.100">
    <property type="match status" value="1"/>
</dbReference>
<dbReference type="PANTHER" id="PTHR43268">
    <property type="entry name" value="THIOSULFATE SULFURTRANSFERASE/RHODANESE-LIKE DOMAIN-CONTAINING PROTEIN 2"/>
    <property type="match status" value="1"/>
</dbReference>
<dbReference type="Gene3D" id="3.40.250.10">
    <property type="entry name" value="Rhodanese-like domain"/>
    <property type="match status" value="1"/>
</dbReference>
<feature type="domain" description="Rhodanese" evidence="4">
    <location>
        <begin position="273"/>
        <end position="385"/>
    </location>
</feature>
<dbReference type="SUPFAM" id="SSF54928">
    <property type="entry name" value="RNA-binding domain, RBD"/>
    <property type="match status" value="1"/>
</dbReference>